<accession>A0ABU1K6L4</accession>
<gene>
    <name evidence="2" type="ORF">GGR31_001890</name>
</gene>
<feature type="region of interest" description="Disordered" evidence="1">
    <location>
        <begin position="1"/>
        <end position="36"/>
    </location>
</feature>
<reference evidence="2 3" key="1">
    <citation type="submission" date="2023-07" db="EMBL/GenBank/DDBJ databases">
        <title>Genomic Encyclopedia of Type Strains, Phase IV (KMG-IV): sequencing the most valuable type-strain genomes for metagenomic binning, comparative biology and taxonomic classification.</title>
        <authorList>
            <person name="Goeker M."/>
        </authorList>
    </citation>
    <scope>NUCLEOTIDE SEQUENCE [LARGE SCALE GENOMIC DNA]</scope>
    <source>
        <strain evidence="2 3">DSM 102814</strain>
    </source>
</reference>
<evidence type="ECO:0000313" key="2">
    <source>
        <dbReference type="EMBL" id="MDR6301239.1"/>
    </source>
</evidence>
<organism evidence="2 3">
    <name type="scientific">Mesonia maritima</name>
    <dbReference type="NCBI Taxonomy" id="1793873"/>
    <lineage>
        <taxon>Bacteria</taxon>
        <taxon>Pseudomonadati</taxon>
        <taxon>Bacteroidota</taxon>
        <taxon>Flavobacteriia</taxon>
        <taxon>Flavobacteriales</taxon>
        <taxon>Flavobacteriaceae</taxon>
        <taxon>Mesonia</taxon>
    </lineage>
</organism>
<dbReference type="EMBL" id="JAVDQA010000005">
    <property type="protein sequence ID" value="MDR6301239.1"/>
    <property type="molecule type" value="Genomic_DNA"/>
</dbReference>
<name>A0ABU1K6L4_9FLAO</name>
<evidence type="ECO:0000256" key="1">
    <source>
        <dbReference type="SAM" id="MobiDB-lite"/>
    </source>
</evidence>
<feature type="compositionally biased region" description="Basic and acidic residues" evidence="1">
    <location>
        <begin position="11"/>
        <end position="22"/>
    </location>
</feature>
<evidence type="ECO:0000313" key="3">
    <source>
        <dbReference type="Proteomes" id="UP001257659"/>
    </source>
</evidence>
<feature type="compositionally biased region" description="Polar residues" evidence="1">
    <location>
        <begin position="1"/>
        <end position="10"/>
    </location>
</feature>
<feature type="compositionally biased region" description="Acidic residues" evidence="1">
    <location>
        <begin position="23"/>
        <end position="36"/>
    </location>
</feature>
<keyword evidence="3" id="KW-1185">Reference proteome</keyword>
<sequence length="36" mass="3794">MGTLATTFTSCREESTGDKVEDAAEDVADDVEDAVD</sequence>
<dbReference type="Proteomes" id="UP001257659">
    <property type="component" value="Unassembled WGS sequence"/>
</dbReference>
<proteinExistence type="predicted"/>
<protein>
    <submittedName>
        <fullName evidence="2">Uncharacterized protein</fullName>
    </submittedName>
</protein>
<comment type="caution">
    <text evidence="2">The sequence shown here is derived from an EMBL/GenBank/DDBJ whole genome shotgun (WGS) entry which is preliminary data.</text>
</comment>